<name>A0A1S2LIP2_9BACI</name>
<dbReference type="RefSeq" id="WP_071310594.1">
    <property type="nucleotide sequence ID" value="NZ_MLQR01000040.1"/>
</dbReference>
<accession>A0A1S2LIP2</accession>
<comment type="caution">
    <text evidence="1">The sequence shown here is derived from an EMBL/GenBank/DDBJ whole genome shotgun (WGS) entry which is preliminary data.</text>
</comment>
<dbReference type="OrthoDB" id="2833863at2"/>
<gene>
    <name evidence="1" type="ORF">BKP37_15830</name>
</gene>
<evidence type="ECO:0000313" key="1">
    <source>
        <dbReference type="EMBL" id="OIJ11345.1"/>
    </source>
</evidence>
<dbReference type="Proteomes" id="UP000179524">
    <property type="component" value="Unassembled WGS sequence"/>
</dbReference>
<protein>
    <submittedName>
        <fullName evidence="1">Uncharacterized protein</fullName>
    </submittedName>
</protein>
<reference evidence="1 2" key="1">
    <citation type="submission" date="2016-10" db="EMBL/GenBank/DDBJ databases">
        <title>Draft genome sequences of four alkaliphilic bacteria belonging to the Anaerobacillus genus.</title>
        <authorList>
            <person name="Bassil N.M."/>
            <person name="Lloyd J.R."/>
        </authorList>
    </citation>
    <scope>NUCLEOTIDE SEQUENCE [LARGE SCALE GENOMIC DNA]</scope>
    <source>
        <strain evidence="1 2">DSM 18345</strain>
    </source>
</reference>
<evidence type="ECO:0000313" key="2">
    <source>
        <dbReference type="Proteomes" id="UP000179524"/>
    </source>
</evidence>
<keyword evidence="2" id="KW-1185">Reference proteome</keyword>
<sequence length="339" mass="39420">MEKTLTPKGFLILPRYEIPNVMDKMIFTLLLEKANFIDSAQCIRGELIISTEKFAKETGWTYAQVRGALTRLSKLDLITKIAMPRKKGLRITICNYSYYQDLRNYKINASILNNQENNDEGDTENMEENKHQVFDTSMKSIVTRPMNNDENKQVTISKVNKKDNEKHNTITKYLNEIIVHHLKDKKEKILSDFLELALSSDFIIQNDEQTSTFAEYIKQFNSPVAQLEQNKLNKYLNCIRKSRSSEKINLSKILIFFTDVEKYKMSDIDKAISIHIAHHCFKNEAYTKGILENIRVASDTDNHSINVTEHKIPENIRAREERLRAKGFLSNLQDVVVDY</sequence>
<proteinExistence type="predicted"/>
<dbReference type="EMBL" id="MLQR01000040">
    <property type="protein sequence ID" value="OIJ11345.1"/>
    <property type="molecule type" value="Genomic_DNA"/>
</dbReference>
<dbReference type="AlphaFoldDB" id="A0A1S2LIP2"/>
<organism evidence="1 2">
    <name type="scientific">Anaerobacillus alkalilacustris</name>
    <dbReference type="NCBI Taxonomy" id="393763"/>
    <lineage>
        <taxon>Bacteria</taxon>
        <taxon>Bacillati</taxon>
        <taxon>Bacillota</taxon>
        <taxon>Bacilli</taxon>
        <taxon>Bacillales</taxon>
        <taxon>Bacillaceae</taxon>
        <taxon>Anaerobacillus</taxon>
    </lineage>
</organism>